<protein>
    <submittedName>
        <fullName evidence="1">Inositol monophosphatase family protein</fullName>
    </submittedName>
</protein>
<dbReference type="InterPro" id="IPR000760">
    <property type="entry name" value="Inositol_monophosphatase-like"/>
</dbReference>
<evidence type="ECO:0000313" key="2">
    <source>
        <dbReference type="Proteomes" id="UP001597045"/>
    </source>
</evidence>
<accession>A0ABW3MQI6</accession>
<dbReference type="Proteomes" id="UP001597045">
    <property type="component" value="Unassembled WGS sequence"/>
</dbReference>
<gene>
    <name evidence="1" type="ORF">ACFQ1S_40910</name>
</gene>
<organism evidence="1 2">
    <name type="scientific">Kibdelosporangium lantanae</name>
    <dbReference type="NCBI Taxonomy" id="1497396"/>
    <lineage>
        <taxon>Bacteria</taxon>
        <taxon>Bacillati</taxon>
        <taxon>Actinomycetota</taxon>
        <taxon>Actinomycetes</taxon>
        <taxon>Pseudonocardiales</taxon>
        <taxon>Pseudonocardiaceae</taxon>
        <taxon>Kibdelosporangium</taxon>
    </lineage>
</organism>
<feature type="non-terminal residue" evidence="1">
    <location>
        <position position="115"/>
    </location>
</feature>
<name>A0ABW3MQI6_9PSEU</name>
<dbReference type="PANTHER" id="PTHR20854">
    <property type="entry name" value="INOSITOL MONOPHOSPHATASE"/>
    <property type="match status" value="1"/>
</dbReference>
<evidence type="ECO:0000313" key="1">
    <source>
        <dbReference type="EMBL" id="MFD1051460.1"/>
    </source>
</evidence>
<sequence>MPALNDHELSRLLATQAGDLLLRLRADNPHLTPKELGAAGDEAAHALLMEALHDHRPDDAVLSEEGIDNTDRLSSSRVWIIDPLDGTREYGENRADWAVHVCLAVDGRAEIGAIA</sequence>
<proteinExistence type="predicted"/>
<dbReference type="SUPFAM" id="SSF56655">
    <property type="entry name" value="Carbohydrate phosphatase"/>
    <property type="match status" value="1"/>
</dbReference>
<dbReference type="Gene3D" id="3.30.540.10">
    <property type="entry name" value="Fructose-1,6-Bisphosphatase, subunit A, domain 1"/>
    <property type="match status" value="1"/>
</dbReference>
<keyword evidence="2" id="KW-1185">Reference proteome</keyword>
<dbReference type="PANTHER" id="PTHR20854:SF4">
    <property type="entry name" value="INOSITOL-1-MONOPHOSPHATASE-RELATED"/>
    <property type="match status" value="1"/>
</dbReference>
<reference evidence="2" key="1">
    <citation type="journal article" date="2019" name="Int. J. Syst. Evol. Microbiol.">
        <title>The Global Catalogue of Microorganisms (GCM) 10K type strain sequencing project: providing services to taxonomists for standard genome sequencing and annotation.</title>
        <authorList>
            <consortium name="The Broad Institute Genomics Platform"/>
            <consortium name="The Broad Institute Genome Sequencing Center for Infectious Disease"/>
            <person name="Wu L."/>
            <person name="Ma J."/>
        </authorList>
    </citation>
    <scope>NUCLEOTIDE SEQUENCE [LARGE SCALE GENOMIC DNA]</scope>
    <source>
        <strain evidence="2">JCM 31486</strain>
    </source>
</reference>
<comment type="caution">
    <text evidence="1">The sequence shown here is derived from an EMBL/GenBank/DDBJ whole genome shotgun (WGS) entry which is preliminary data.</text>
</comment>
<dbReference type="EMBL" id="JBHTIS010003616">
    <property type="protein sequence ID" value="MFD1051460.1"/>
    <property type="molecule type" value="Genomic_DNA"/>
</dbReference>
<dbReference type="Pfam" id="PF00459">
    <property type="entry name" value="Inositol_P"/>
    <property type="match status" value="1"/>
</dbReference>